<dbReference type="AlphaFoldDB" id="A0A6L2KPD8"/>
<sequence length="256" mass="29313">MSMRVQHVAFLDYTINLILFFCKVLHEILEDIRAICTSAILQYKQTIKHTIVQVTIGRIPNPRIRLDRNGHLRIKRTSSSSDDADGVECLPNEVIFAELARMGYEKPPPKLTFYKAFFSAQWKFLIHMIVQCMSAKRTIWNEFSSFMASAVICLATEQDKVAQALKITKLKHRVKMLERQRRSKHFGLKRLRKFGGKIADLDANNDVTLVDVDTAVEIDVDTQGRMEEDVTPVKEIKAAEPEPTVFNDEEVTITMA</sequence>
<dbReference type="EMBL" id="BKCJ010002772">
    <property type="protein sequence ID" value="GEU50819.1"/>
    <property type="molecule type" value="Genomic_DNA"/>
</dbReference>
<evidence type="ECO:0000313" key="1">
    <source>
        <dbReference type="EMBL" id="GEU50819.1"/>
    </source>
</evidence>
<gene>
    <name evidence="1" type="ORF">Tci_022797</name>
</gene>
<proteinExistence type="predicted"/>
<accession>A0A6L2KPD8</accession>
<reference evidence="1" key="1">
    <citation type="journal article" date="2019" name="Sci. Rep.">
        <title>Draft genome of Tanacetum cinerariifolium, the natural source of mosquito coil.</title>
        <authorList>
            <person name="Yamashiro T."/>
            <person name="Shiraishi A."/>
            <person name="Satake H."/>
            <person name="Nakayama K."/>
        </authorList>
    </citation>
    <scope>NUCLEOTIDE SEQUENCE</scope>
</reference>
<comment type="caution">
    <text evidence="1">The sequence shown here is derived from an EMBL/GenBank/DDBJ whole genome shotgun (WGS) entry which is preliminary data.</text>
</comment>
<protein>
    <recommendedName>
        <fullName evidence="2">Synaptobrevin, longin-like domain protein</fullName>
    </recommendedName>
</protein>
<organism evidence="1">
    <name type="scientific">Tanacetum cinerariifolium</name>
    <name type="common">Dalmatian daisy</name>
    <name type="synonym">Chrysanthemum cinerariifolium</name>
    <dbReference type="NCBI Taxonomy" id="118510"/>
    <lineage>
        <taxon>Eukaryota</taxon>
        <taxon>Viridiplantae</taxon>
        <taxon>Streptophyta</taxon>
        <taxon>Embryophyta</taxon>
        <taxon>Tracheophyta</taxon>
        <taxon>Spermatophyta</taxon>
        <taxon>Magnoliopsida</taxon>
        <taxon>eudicotyledons</taxon>
        <taxon>Gunneridae</taxon>
        <taxon>Pentapetalae</taxon>
        <taxon>asterids</taxon>
        <taxon>campanulids</taxon>
        <taxon>Asterales</taxon>
        <taxon>Asteraceae</taxon>
        <taxon>Asteroideae</taxon>
        <taxon>Anthemideae</taxon>
        <taxon>Anthemidinae</taxon>
        <taxon>Tanacetum</taxon>
    </lineage>
</organism>
<evidence type="ECO:0008006" key="2">
    <source>
        <dbReference type="Google" id="ProtNLM"/>
    </source>
</evidence>
<name>A0A6L2KPD8_TANCI</name>